<sequence>MGDTKVLHPIFTKTSKQPQNSASLDTLPRPDPATNNADNETRRHAKARGGQCAEKAEDLEVPENASPALLEVVPNDGRRKRPRRITTVSKPKDIVNVEQLVRNDLLGPSKMSDDLIQTPFGNDQTGTVQKQTKEPVFSGTNVQETMNEPIHSGHELESIGLVKRVDPSVAMTSPHSIPKKILKYNPRTGTIGPPPAKTDDISTKKEIQQPSTLPSTRPSRNRTKHQKTRIVILRYDGGPESRVGKCIDEILLGPSVKSTKQLVPTAKKGSKLTKTTHPFFVTKDPTRTPDIRESASANYNRELPKPVSSNNSKLMESSHRKISMVSGRGRPTSVSKSSSAFVGFGKTDKLFKFPGAVEPAWPWKGMLHARGEVIHRRYESSAVSNVKKSKDQAVKILVHEELLVNLARELNIPGVAQTVKEYDQDEFDVPPSCLRIPRKHFETGPSLQRRIRKQTKAFSQDCLVNVEESSEDDRIESNGLQNKRIHPALQKLYSAVATSLSPFDKSQCETQAWTIKYSPQNAAEVLQRGQETHLLKRWLQSLTVMAVETSGADISRSRATSVACKRSINSKVEASSKRKRKAKKLDDFIVSSDSEQNDMDELTDPDEVDSFGASQGLLKRTVIRAGDGVAKGSKELGRLSNAVLVSGPHGSGKTAAVYAVAKELDFEVFEINSSSRRSGKDVVEKVGDMTRNHLVQQSQNHTNDGKEDDLRQISDAFAEDLKSGRQGTMKSFFKTKDATKAGPKIQSTSIPETKDTETSHTASKTSPKQQKQSLILLEEVDIIYEEDKQFWTTILTLIAQSKRPFIITCTDESLVPLQSLQLHAIFRFSCVPKDLAVDYMVLVAANEGHAVKRQAVESLYDSRQYDLRASITELDFWCRFTVGDCKGGLDWFYPRWPPGRDVDEKGDTVRVVSEGTYESGMGWLCQDNLQARSTYLDTENDILHELWDGWKLDIEDWQETLDVPSWARGKQRGTTSLPESQSALQAYEEFSDAISASDLYSAGAYASDNNVLLDTSLPHISNKAKDDYVLGMKLLDAPLAVTYNLLGQDMSMWMTTHAKKYLLQGEALRHASNGLAGPESSQEEQALHLIRKKTTTKDTGLVRRELSLAFDPISETDKNPTWGGSSLEACCFDRTMSLIVLDVAPYVRSIVAYDMRLQQDRSRLSNLLSEGGRQGKRMRTTRSAMSALEGGSRRTTRKDRYFGTKVNPYHVLKTGGDEWQNALAAEMTALGPTEVSETSSDEQTN</sequence>
<feature type="compositionally biased region" description="Basic and acidic residues" evidence="1">
    <location>
        <begin position="197"/>
        <end position="207"/>
    </location>
</feature>
<feature type="region of interest" description="Disordered" evidence="1">
    <location>
        <begin position="301"/>
        <end position="331"/>
    </location>
</feature>
<dbReference type="EMBL" id="JBFCZG010000004">
    <property type="protein sequence ID" value="KAL3423253.1"/>
    <property type="molecule type" value="Genomic_DNA"/>
</dbReference>
<name>A0ABR4PIV0_9HELO</name>
<dbReference type="SUPFAM" id="SSF52540">
    <property type="entry name" value="P-loop containing nucleoside triphosphate hydrolases"/>
    <property type="match status" value="1"/>
</dbReference>
<dbReference type="PANTHER" id="PTHR23389">
    <property type="entry name" value="CHROMOSOME TRANSMISSION FIDELITY FACTOR 18"/>
    <property type="match status" value="1"/>
</dbReference>
<feature type="compositionally biased region" description="Polar residues" evidence="1">
    <location>
        <begin position="208"/>
        <end position="218"/>
    </location>
</feature>
<feature type="region of interest" description="Disordered" evidence="1">
    <location>
        <begin position="1"/>
        <end position="66"/>
    </location>
</feature>
<evidence type="ECO:0000256" key="1">
    <source>
        <dbReference type="SAM" id="MobiDB-lite"/>
    </source>
</evidence>
<feature type="compositionally biased region" description="Polar residues" evidence="1">
    <location>
        <begin position="759"/>
        <end position="768"/>
    </location>
</feature>
<dbReference type="PANTHER" id="PTHR23389:SF21">
    <property type="entry name" value="ATPASE FAMILY AAA DOMAIN-CONTAINING PROTEIN 5"/>
    <property type="match status" value="1"/>
</dbReference>
<dbReference type="InterPro" id="IPR027417">
    <property type="entry name" value="P-loop_NTPase"/>
</dbReference>
<organism evidence="3 4">
    <name type="scientific">Phlyctema vagabunda</name>
    <dbReference type="NCBI Taxonomy" id="108571"/>
    <lineage>
        <taxon>Eukaryota</taxon>
        <taxon>Fungi</taxon>
        <taxon>Dikarya</taxon>
        <taxon>Ascomycota</taxon>
        <taxon>Pezizomycotina</taxon>
        <taxon>Leotiomycetes</taxon>
        <taxon>Helotiales</taxon>
        <taxon>Dermateaceae</taxon>
        <taxon>Phlyctema</taxon>
    </lineage>
</organism>
<feature type="compositionally biased region" description="Polar residues" evidence="1">
    <location>
        <begin position="12"/>
        <end position="24"/>
    </location>
</feature>
<accession>A0ABR4PIV0</accession>
<proteinExistence type="predicted"/>
<protein>
    <submittedName>
        <fullName evidence="3">AAA family protein</fullName>
    </submittedName>
</protein>
<gene>
    <name evidence="3" type="ORF">PVAG01_05000</name>
</gene>
<dbReference type="Pfam" id="PF00004">
    <property type="entry name" value="AAA"/>
    <property type="match status" value="1"/>
</dbReference>
<dbReference type="Proteomes" id="UP001629113">
    <property type="component" value="Unassembled WGS sequence"/>
</dbReference>
<dbReference type="InterPro" id="IPR003959">
    <property type="entry name" value="ATPase_AAA_core"/>
</dbReference>
<feature type="region of interest" description="Disordered" evidence="1">
    <location>
        <begin position="183"/>
        <end position="226"/>
    </location>
</feature>
<evidence type="ECO:0000313" key="4">
    <source>
        <dbReference type="Proteomes" id="UP001629113"/>
    </source>
</evidence>
<feature type="region of interest" description="Disordered" evidence="1">
    <location>
        <begin position="736"/>
        <end position="768"/>
    </location>
</feature>
<evidence type="ECO:0000259" key="2">
    <source>
        <dbReference type="Pfam" id="PF00004"/>
    </source>
</evidence>
<keyword evidence="4" id="KW-1185">Reference proteome</keyword>
<reference evidence="3 4" key="1">
    <citation type="submission" date="2024-06" db="EMBL/GenBank/DDBJ databases">
        <title>Complete genome of Phlyctema vagabunda strain 19-DSS-EL-015.</title>
        <authorList>
            <person name="Fiorenzani C."/>
        </authorList>
    </citation>
    <scope>NUCLEOTIDE SEQUENCE [LARGE SCALE GENOMIC DNA]</scope>
    <source>
        <strain evidence="3 4">19-DSS-EL-015</strain>
    </source>
</reference>
<dbReference type="Gene3D" id="3.40.50.300">
    <property type="entry name" value="P-loop containing nucleotide triphosphate hydrolases"/>
    <property type="match status" value="1"/>
</dbReference>
<feature type="domain" description="ATPase AAA-type core" evidence="2">
    <location>
        <begin position="643"/>
        <end position="680"/>
    </location>
</feature>
<evidence type="ECO:0000313" key="3">
    <source>
        <dbReference type="EMBL" id="KAL3423253.1"/>
    </source>
</evidence>
<feature type="region of interest" description="Disordered" evidence="1">
    <location>
        <begin position="1168"/>
        <end position="1196"/>
    </location>
</feature>
<comment type="caution">
    <text evidence="3">The sequence shown here is derived from an EMBL/GenBank/DDBJ whole genome shotgun (WGS) entry which is preliminary data.</text>
</comment>